<evidence type="ECO:0000313" key="2">
    <source>
        <dbReference type="EMBL" id="MBU2875041.1"/>
    </source>
</evidence>
<sequence>MEITDKIAVISAAIAFGSAMVSILAIYVPWRNTHDAEIFKESVLALERAFRSLMLNAGEDGQPAPDRLNWLTSARHIESYKSLRRSLKTTLYKRLSEEHEEHWRHEFYLKLFNRDRITQPSYFEAGPIEPRSAIVIYGFAAWPHTRKDPIDILDLEQLFQESDILKGNYGLQQYLAKFPQFGGEA</sequence>
<protein>
    <submittedName>
        <fullName evidence="2">Uncharacterized protein</fullName>
    </submittedName>
</protein>
<dbReference type="Proteomes" id="UP000753376">
    <property type="component" value="Unassembled WGS sequence"/>
</dbReference>
<keyword evidence="1" id="KW-1133">Transmembrane helix</keyword>
<organism evidence="2 3">
    <name type="scientific">Marinobacter salexigens</name>
    <dbReference type="NCBI Taxonomy" id="1925763"/>
    <lineage>
        <taxon>Bacteria</taxon>
        <taxon>Pseudomonadati</taxon>
        <taxon>Pseudomonadota</taxon>
        <taxon>Gammaproteobacteria</taxon>
        <taxon>Pseudomonadales</taxon>
        <taxon>Marinobacteraceae</taxon>
        <taxon>Marinobacter</taxon>
    </lineage>
</organism>
<keyword evidence="1" id="KW-0472">Membrane</keyword>
<reference evidence="2 3" key="1">
    <citation type="submission" date="2021-05" db="EMBL/GenBank/DDBJ databases">
        <title>Draft genomes of bacteria isolated from model marine particles.</title>
        <authorList>
            <person name="Datta M.S."/>
            <person name="Schwartzman J.A."/>
            <person name="Enke T.N."/>
            <person name="Saavedra J."/>
            <person name="Cermak N."/>
            <person name="Cordero O.X."/>
        </authorList>
    </citation>
    <scope>NUCLEOTIDE SEQUENCE [LARGE SCALE GENOMIC DNA]</scope>
    <source>
        <strain evidence="2 3">D2M19</strain>
    </source>
</reference>
<keyword evidence="1" id="KW-0812">Transmembrane</keyword>
<dbReference type="RefSeq" id="WP_216008832.1">
    <property type="nucleotide sequence ID" value="NZ_JAHKPV010000019.1"/>
</dbReference>
<keyword evidence="3" id="KW-1185">Reference proteome</keyword>
<evidence type="ECO:0000313" key="3">
    <source>
        <dbReference type="Proteomes" id="UP000753376"/>
    </source>
</evidence>
<comment type="caution">
    <text evidence="2">The sequence shown here is derived from an EMBL/GenBank/DDBJ whole genome shotgun (WGS) entry which is preliminary data.</text>
</comment>
<proteinExistence type="predicted"/>
<accession>A0ABS6AAJ2</accession>
<feature type="transmembrane region" description="Helical" evidence="1">
    <location>
        <begin position="7"/>
        <end position="30"/>
    </location>
</feature>
<dbReference type="EMBL" id="JAHKPV010000019">
    <property type="protein sequence ID" value="MBU2875041.1"/>
    <property type="molecule type" value="Genomic_DNA"/>
</dbReference>
<evidence type="ECO:0000256" key="1">
    <source>
        <dbReference type="SAM" id="Phobius"/>
    </source>
</evidence>
<name>A0ABS6AAJ2_9GAMM</name>
<gene>
    <name evidence="2" type="ORF">KO508_13615</name>
</gene>